<dbReference type="InterPro" id="IPR013762">
    <property type="entry name" value="Integrase-like_cat_sf"/>
</dbReference>
<evidence type="ECO:0000313" key="5">
    <source>
        <dbReference type="Proteomes" id="UP000182258"/>
    </source>
</evidence>
<evidence type="ECO:0000256" key="2">
    <source>
        <dbReference type="ARBA" id="ARBA00023172"/>
    </source>
</evidence>
<dbReference type="SUPFAM" id="SSF56349">
    <property type="entry name" value="DNA breaking-rejoining enzymes"/>
    <property type="match status" value="1"/>
</dbReference>
<keyword evidence="2" id="KW-0233">DNA recombination</keyword>
<dbReference type="GO" id="GO:0015074">
    <property type="term" value="P:DNA integration"/>
    <property type="evidence" value="ECO:0007669"/>
    <property type="project" value="UniProtKB-KW"/>
</dbReference>
<reference evidence="4 5" key="1">
    <citation type="submission" date="2016-10" db="EMBL/GenBank/DDBJ databases">
        <authorList>
            <person name="de Groot N.N."/>
        </authorList>
    </citation>
    <scope>NUCLEOTIDE SEQUENCE [LARGE SCALE GENOMIC DNA]</scope>
    <source>
        <strain evidence="4 5">CGMCC 1.10210</strain>
    </source>
</reference>
<accession>A0A1I1GMQ9</accession>
<dbReference type="STRING" id="728005.SAMN04488059_102151"/>
<dbReference type="PROSITE" id="PS51898">
    <property type="entry name" value="TYR_RECOMBINASE"/>
    <property type="match status" value="1"/>
</dbReference>
<dbReference type="InterPro" id="IPR050090">
    <property type="entry name" value="Tyrosine_recombinase_XerCD"/>
</dbReference>
<dbReference type="RefSeq" id="WP_052952509.1">
    <property type="nucleotide sequence ID" value="NZ_FOMB01000002.1"/>
</dbReference>
<dbReference type="GO" id="GO:0006310">
    <property type="term" value="P:DNA recombination"/>
    <property type="evidence" value="ECO:0007669"/>
    <property type="project" value="UniProtKB-KW"/>
</dbReference>
<dbReference type="PANTHER" id="PTHR30349">
    <property type="entry name" value="PHAGE INTEGRASE-RELATED"/>
    <property type="match status" value="1"/>
</dbReference>
<evidence type="ECO:0000313" key="4">
    <source>
        <dbReference type="EMBL" id="SFC10583.1"/>
    </source>
</evidence>
<dbReference type="GO" id="GO:0003677">
    <property type="term" value="F:DNA binding"/>
    <property type="evidence" value="ECO:0007669"/>
    <property type="project" value="InterPro"/>
</dbReference>
<dbReference type="PANTHER" id="PTHR30349:SF64">
    <property type="entry name" value="PROPHAGE INTEGRASE INTD-RELATED"/>
    <property type="match status" value="1"/>
</dbReference>
<dbReference type="Gene3D" id="1.10.443.10">
    <property type="entry name" value="Intergrase catalytic core"/>
    <property type="match status" value="1"/>
</dbReference>
<proteinExistence type="predicted"/>
<dbReference type="EMBL" id="FOMB01000002">
    <property type="protein sequence ID" value="SFC10583.1"/>
    <property type="molecule type" value="Genomic_DNA"/>
</dbReference>
<sequence>MAILMPNLTRAKNGDWFSRKVIPIDVRDAYQRAYGVRQEERFRRSDLSQGSAKAEFGQWLADVEGRIASLRSSQAGEAIILSHRELHVLVGRWYDWFIAQHAANPQTAEVWDHHHEQYQNLTEAVGGVGEDPEGVPAWYRPRVLAKVTELSRLPSFLAEAGLKLDGASQDNLLNTLEQDLVVAMALLRRQAEGNFAPDTHRMKFPVQAATTITGNVKLAGWNAWGAFEAWVKERQPATATVNRWRVVFMDLNTFLDGRDVALMTDDEAVQWKDKLTGTKAGGRTINEVWLTAARTVFNWVKKQKKLTNNPFVDVKVAVARSGPTKSKFKDEDAETILKATTRPLGVKTKEHFRAAVRWVPWLCAYTGARSGEMTQLRKQDIEQHKDGFWVLSITPDAGTVKGSMPRLVVLHDHLIEQGFIDFVQAAKPGPLFYGHTAPRPNQKIDPLNPPRPPYVQLRQKLADWVRKLGVTDPGVGPNHGWRHTFRRRAAKAKIEERIRDAFCGHSDPKVGRHYEPPDLEDLAEAIKTFPRYPVDTP</sequence>
<dbReference type="OrthoDB" id="9784724at2"/>
<name>A0A1I1GMQ9_9HYPH</name>
<evidence type="ECO:0000259" key="3">
    <source>
        <dbReference type="PROSITE" id="PS51898"/>
    </source>
</evidence>
<dbReference type="InterPro" id="IPR011010">
    <property type="entry name" value="DNA_brk_join_enz"/>
</dbReference>
<dbReference type="Proteomes" id="UP000182258">
    <property type="component" value="Unassembled WGS sequence"/>
</dbReference>
<organism evidence="4 5">
    <name type="scientific">Devosia psychrophila</name>
    <dbReference type="NCBI Taxonomy" id="728005"/>
    <lineage>
        <taxon>Bacteria</taxon>
        <taxon>Pseudomonadati</taxon>
        <taxon>Pseudomonadota</taxon>
        <taxon>Alphaproteobacteria</taxon>
        <taxon>Hyphomicrobiales</taxon>
        <taxon>Devosiaceae</taxon>
        <taxon>Devosia</taxon>
    </lineage>
</organism>
<dbReference type="InterPro" id="IPR002104">
    <property type="entry name" value="Integrase_catalytic"/>
</dbReference>
<feature type="domain" description="Tyr recombinase" evidence="3">
    <location>
        <begin position="323"/>
        <end position="527"/>
    </location>
</feature>
<keyword evidence="1" id="KW-0229">DNA integration</keyword>
<protein>
    <submittedName>
        <fullName evidence="4">Site-specific recombinase XerD</fullName>
    </submittedName>
</protein>
<dbReference type="AlphaFoldDB" id="A0A1I1GMQ9"/>
<gene>
    <name evidence="4" type="ORF">SAMN04488059_102151</name>
</gene>
<evidence type="ECO:0000256" key="1">
    <source>
        <dbReference type="ARBA" id="ARBA00022908"/>
    </source>
</evidence>